<dbReference type="AlphaFoldDB" id="A0A4Y9FUF6"/>
<dbReference type="EMBL" id="SPQA01000001">
    <property type="protein sequence ID" value="TFU31858.1"/>
    <property type="molecule type" value="Genomic_DNA"/>
</dbReference>
<accession>A0A4Y9FUF6</accession>
<sequence>MSTELILKRTVERVVRRMIATGKTHYEKEVIRSIGITGAKFTRFLVIESNGTNFHAKFIIKNYYREGNLDNSKFWASMNIIRHGEDLYIEDFERNLDCPPIRDHWEHIFEEF</sequence>
<dbReference type="RefSeq" id="WP_135051936.1">
    <property type="nucleotide sequence ID" value="NZ_CAKOCW010000005.1"/>
</dbReference>
<evidence type="ECO:0000313" key="1">
    <source>
        <dbReference type="EMBL" id="TFU31858.1"/>
    </source>
</evidence>
<gene>
    <name evidence="1" type="ORF">E4U01_00105</name>
</gene>
<proteinExistence type="predicted"/>
<protein>
    <submittedName>
        <fullName evidence="1">Uncharacterized protein</fullName>
    </submittedName>
</protein>
<comment type="caution">
    <text evidence="1">The sequence shown here is derived from an EMBL/GenBank/DDBJ whole genome shotgun (WGS) entry which is preliminary data.</text>
</comment>
<reference evidence="1 2" key="1">
    <citation type="submission" date="2019-03" db="EMBL/GenBank/DDBJ databases">
        <title>Diversity of the mouse oral microbiome.</title>
        <authorList>
            <person name="Joseph S."/>
            <person name="Aduse-Opoku J."/>
            <person name="Curtis M."/>
            <person name="Wade W."/>
            <person name="Hashim A."/>
        </authorList>
    </citation>
    <scope>NUCLEOTIDE SEQUENCE [LARGE SCALE GENOMIC DNA]</scope>
    <source>
        <strain evidence="1 2">HT4</strain>
    </source>
</reference>
<organism evidence="1 2">
    <name type="scientific">Streptococcus acidominimus</name>
    <dbReference type="NCBI Taxonomy" id="1326"/>
    <lineage>
        <taxon>Bacteria</taxon>
        <taxon>Bacillati</taxon>
        <taxon>Bacillota</taxon>
        <taxon>Bacilli</taxon>
        <taxon>Lactobacillales</taxon>
        <taxon>Streptococcaceae</taxon>
        <taxon>Streptococcus</taxon>
    </lineage>
</organism>
<name>A0A4Y9FUF6_STRAI</name>
<dbReference type="Proteomes" id="UP000297747">
    <property type="component" value="Unassembled WGS sequence"/>
</dbReference>
<evidence type="ECO:0000313" key="2">
    <source>
        <dbReference type="Proteomes" id="UP000297747"/>
    </source>
</evidence>